<proteinExistence type="predicted"/>
<protein>
    <submittedName>
        <fullName evidence="1">Uncharacterized protein</fullName>
    </submittedName>
</protein>
<reference evidence="2" key="1">
    <citation type="submission" date="2016-10" db="EMBL/GenBank/DDBJ databases">
        <authorList>
            <person name="Varghese N."/>
            <person name="Submissions S."/>
        </authorList>
    </citation>
    <scope>NUCLEOTIDE SEQUENCE [LARGE SCALE GENOMIC DNA]</scope>
    <source>
        <strain evidence="2">DSM 3384</strain>
    </source>
</reference>
<keyword evidence="2" id="KW-1185">Reference proteome</keyword>
<evidence type="ECO:0000313" key="1">
    <source>
        <dbReference type="EMBL" id="SDU49909.1"/>
    </source>
</evidence>
<gene>
    <name evidence="1" type="ORF">SAMN04487931_11063</name>
</gene>
<dbReference type="RefSeq" id="WP_092236352.1">
    <property type="nucleotide sequence ID" value="NZ_FNLL01000010.1"/>
</dbReference>
<sequence length="193" mass="22009">MQIRHINLFLGILVIALLIFHCSSQQDTVALYQQKETSFDSRIRTLQSQKTQAEQTLKQLTASALTLKPWMDSRMQFDDPEKGLVKFLDFLAPKLLKDVNSTIAMNHQRSFEKTPIPLQKTGFQINFNFSYPHEAESFLNALLLQHDYPLRVNSANFNKGTDRRANGTISLDLLLPASLLTLTQNDLEEMGVL</sequence>
<dbReference type="Proteomes" id="UP000199608">
    <property type="component" value="Unassembled WGS sequence"/>
</dbReference>
<evidence type="ECO:0000313" key="2">
    <source>
        <dbReference type="Proteomes" id="UP000199608"/>
    </source>
</evidence>
<organism evidence="1 2">
    <name type="scientific">Desulfobacula phenolica</name>
    <dbReference type="NCBI Taxonomy" id="90732"/>
    <lineage>
        <taxon>Bacteria</taxon>
        <taxon>Pseudomonadati</taxon>
        <taxon>Thermodesulfobacteriota</taxon>
        <taxon>Desulfobacteria</taxon>
        <taxon>Desulfobacterales</taxon>
        <taxon>Desulfobacteraceae</taxon>
        <taxon>Desulfobacula</taxon>
    </lineage>
</organism>
<dbReference type="AlphaFoldDB" id="A0A1H2J0J5"/>
<accession>A0A1H2J0J5</accession>
<dbReference type="EMBL" id="FNLL01000010">
    <property type="protein sequence ID" value="SDU49909.1"/>
    <property type="molecule type" value="Genomic_DNA"/>
</dbReference>
<name>A0A1H2J0J5_9BACT</name>